<dbReference type="OrthoDB" id="115601at2157"/>
<dbReference type="STRING" id="402880.MmarC5_0681"/>
<dbReference type="KEGG" id="mmq:MmarC5_0681"/>
<dbReference type="eggNOG" id="arCOG06650">
    <property type="taxonomic scope" value="Archaea"/>
</dbReference>
<feature type="repeat" description="TPR" evidence="1">
    <location>
        <begin position="457"/>
        <end position="490"/>
    </location>
</feature>
<dbReference type="Proteomes" id="UP000000253">
    <property type="component" value="Chromosome"/>
</dbReference>
<dbReference type="SUPFAM" id="SSF48452">
    <property type="entry name" value="TPR-like"/>
    <property type="match status" value="2"/>
</dbReference>
<name>A4FXQ8_METM5</name>
<dbReference type="InterPro" id="IPR019734">
    <property type="entry name" value="TPR_rpt"/>
</dbReference>
<feature type="repeat" description="TPR" evidence="1">
    <location>
        <begin position="389"/>
        <end position="422"/>
    </location>
</feature>
<protein>
    <submittedName>
        <fullName evidence="3">Tetratricopeptide TPR_2 repeat protein</fullName>
    </submittedName>
</protein>
<dbReference type="HOGENOM" id="CLU_502161_0_0_2"/>
<feature type="coiled-coil region" evidence="2">
    <location>
        <begin position="314"/>
        <end position="380"/>
    </location>
</feature>
<evidence type="ECO:0000313" key="3">
    <source>
        <dbReference type="EMBL" id="ABO34992.1"/>
    </source>
</evidence>
<evidence type="ECO:0000256" key="1">
    <source>
        <dbReference type="PROSITE-ProRule" id="PRU00339"/>
    </source>
</evidence>
<organism evidence="3 4">
    <name type="scientific">Methanococcus maripaludis (strain C5 / ATCC BAA-1333)</name>
    <dbReference type="NCBI Taxonomy" id="402880"/>
    <lineage>
        <taxon>Archaea</taxon>
        <taxon>Methanobacteriati</taxon>
        <taxon>Methanobacteriota</taxon>
        <taxon>Methanomada group</taxon>
        <taxon>Methanococci</taxon>
        <taxon>Methanococcales</taxon>
        <taxon>Methanococcaceae</taxon>
        <taxon>Methanococcus</taxon>
    </lineage>
</organism>
<dbReference type="Gene3D" id="1.25.40.10">
    <property type="entry name" value="Tetratricopeptide repeat domain"/>
    <property type="match status" value="3"/>
</dbReference>
<gene>
    <name evidence="3" type="ordered locus">MmarC5_0681</name>
</gene>
<evidence type="ECO:0000256" key="2">
    <source>
        <dbReference type="SAM" id="Coils"/>
    </source>
</evidence>
<dbReference type="PROSITE" id="PS50005">
    <property type="entry name" value="TPR"/>
    <property type="match status" value="3"/>
</dbReference>
<feature type="repeat" description="TPR" evidence="1">
    <location>
        <begin position="137"/>
        <end position="170"/>
    </location>
</feature>
<dbReference type="Pfam" id="PF13414">
    <property type="entry name" value="TPR_11"/>
    <property type="match status" value="1"/>
</dbReference>
<reference evidence="3 4" key="1">
    <citation type="submission" date="2007-03" db="EMBL/GenBank/DDBJ databases">
        <title>Complete sequence of chromosome of Methanococcus maripaludis C5.</title>
        <authorList>
            <consortium name="US DOE Joint Genome Institute"/>
            <person name="Copeland A."/>
            <person name="Lucas S."/>
            <person name="Lapidus A."/>
            <person name="Barry K."/>
            <person name="Glavina del Rio T."/>
            <person name="Dalin E."/>
            <person name="Tice H."/>
            <person name="Pitluck S."/>
            <person name="Chertkov O."/>
            <person name="Brettin T."/>
            <person name="Bruce D."/>
            <person name="Han C."/>
            <person name="Detter J.C."/>
            <person name="Schmutz J."/>
            <person name="Larimer F."/>
            <person name="Land M."/>
            <person name="Hauser L."/>
            <person name="Kyrpides N."/>
            <person name="Mikhailova N."/>
            <person name="Sieprawska-Lupa M."/>
            <person name="Whitman W.B."/>
            <person name="Richardson P."/>
        </authorList>
    </citation>
    <scope>NUCLEOTIDE SEQUENCE [LARGE SCALE GENOMIC DNA]</scope>
    <source>
        <strain evidence="4">C5 / ATCC BAA-1333</strain>
    </source>
</reference>
<dbReference type="SMART" id="SM00028">
    <property type="entry name" value="TPR"/>
    <property type="match status" value="5"/>
</dbReference>
<dbReference type="RefSeq" id="WP_011868446.1">
    <property type="nucleotide sequence ID" value="NC_009135.1"/>
</dbReference>
<dbReference type="PROSITE" id="PS50293">
    <property type="entry name" value="TPR_REGION"/>
    <property type="match status" value="1"/>
</dbReference>
<dbReference type="PANTHER" id="PTHR44809">
    <property type="match status" value="1"/>
</dbReference>
<keyword evidence="2" id="KW-0175">Coiled coil</keyword>
<dbReference type="EMBL" id="CP000609">
    <property type="protein sequence ID" value="ABO34992.1"/>
    <property type="molecule type" value="Genomic_DNA"/>
</dbReference>
<evidence type="ECO:0000313" key="4">
    <source>
        <dbReference type="Proteomes" id="UP000000253"/>
    </source>
</evidence>
<dbReference type="InterPro" id="IPR052943">
    <property type="entry name" value="TMTC_O-mannosyl-trnsfr"/>
</dbReference>
<dbReference type="GeneID" id="4929320"/>
<sequence length="549" mass="63220">MADYNNAVVFYDASGIEYSKQIKKTLEKGFERECFLINLDARENTISKINSALRTSKYVIFLFSSMYSNEEMLNEAKNAFNSDKQVISLKLNDPSLKQQISVHQSEFTDNYSLSKKVSEEVEKLKKMEIKGPDFVESVVSFSMGNIYFNFEKYDEAIRCYKKAVKIIPDFVDALNNFNSLSSTKLSEIEDKRPAIYKDAKIDEIVPDIFENAAEEEPKETQKFTELEPDELEDRILDGDIGTVDEPEIEEVVVDEIDVEMPVEEILETDLENKIDDEIEELNDKQDVIFEEEPKEDIEIEVNDVNEEILDDFEEEEIEADIEEVVKEISEETIEDIEVLEVIAEPESDIKELIDADTIELESLEEILDKTEIEAETEEIIREEITDTGFAEVLTFANALYESGDFNAAEVEYKKAISLNPDYSEAHNNYGCLLEYLERFDDAEIEFKKAVELDVLNSKAHNNLATLLAKSEKYEEAEMHYKKAIELDTTYWGAIYNLGAMYATLKRYDDAIAQVKSMIKIFRSEGNIKEVLELKKLVKHLKKLKIQNGK</sequence>
<accession>A4FXQ8</accession>
<dbReference type="PANTHER" id="PTHR44809:SF1">
    <property type="entry name" value="PROTEIN O-MANNOSYL-TRANSFERASE TMTC1"/>
    <property type="match status" value="1"/>
</dbReference>
<proteinExistence type="predicted"/>
<keyword evidence="1" id="KW-0802">TPR repeat</keyword>
<dbReference type="InterPro" id="IPR011990">
    <property type="entry name" value="TPR-like_helical_dom_sf"/>
</dbReference>
<dbReference type="Pfam" id="PF00515">
    <property type="entry name" value="TPR_1"/>
    <property type="match status" value="2"/>
</dbReference>
<dbReference type="AlphaFoldDB" id="A4FXQ8"/>